<dbReference type="Proteomes" id="UP001204068">
    <property type="component" value="Unassembled WGS sequence"/>
</dbReference>
<name>A0A6M2ANM6_MAMSC</name>
<comment type="caution">
    <text evidence="1">The sequence shown here is derived from an EMBL/GenBank/DDBJ whole genome shotgun (WGS) entry which is preliminary data.</text>
</comment>
<dbReference type="InterPro" id="IPR009507">
    <property type="entry name" value="UPF0435"/>
</dbReference>
<accession>A0A6M2ANM6</accession>
<gene>
    <name evidence="1" type="ORF">NQ032_13740</name>
</gene>
<sequence>MTESIEQMVDDLKGKLRLVNTSVLNKDAIPEEKKEELKEIHTMVMSRKNISASEMSAITQALGDLRK</sequence>
<organism evidence="1 2">
    <name type="scientific">Mammaliicoccus sciuri</name>
    <name type="common">Staphylococcus sciuri</name>
    <dbReference type="NCBI Taxonomy" id="1296"/>
    <lineage>
        <taxon>Bacteria</taxon>
        <taxon>Bacillati</taxon>
        <taxon>Bacillota</taxon>
        <taxon>Bacilli</taxon>
        <taxon>Bacillales</taxon>
        <taxon>Staphylococcaceae</taxon>
        <taxon>Mammaliicoccus</taxon>
    </lineage>
</organism>
<dbReference type="Pfam" id="PF06569">
    <property type="entry name" value="DUF1128"/>
    <property type="match status" value="1"/>
</dbReference>
<evidence type="ECO:0000313" key="2">
    <source>
        <dbReference type="Proteomes" id="UP001204068"/>
    </source>
</evidence>
<reference evidence="1" key="1">
    <citation type="submission" date="2022-07" db="EMBL/GenBank/DDBJ databases">
        <title>Bacterial species isolated from the porcine tonsil microbiota.</title>
        <authorList>
            <person name="Oliveira I.M.F."/>
        </authorList>
    </citation>
    <scope>NUCLEOTIDE SEQUENCE</scope>
    <source>
        <strain evidence="1">8QC2O2</strain>
    </source>
</reference>
<dbReference type="RefSeq" id="WP_049320385.1">
    <property type="nucleotide sequence ID" value="NZ_CP064868.1"/>
</dbReference>
<proteinExistence type="predicted"/>
<protein>
    <submittedName>
        <fullName evidence="1">DUF1128 domain-containing protein</fullName>
    </submittedName>
</protein>
<dbReference type="AlphaFoldDB" id="A0A6M2ANM6"/>
<evidence type="ECO:0000313" key="1">
    <source>
        <dbReference type="EMBL" id="MCQ9304665.1"/>
    </source>
</evidence>
<dbReference type="EMBL" id="JANILD010000007">
    <property type="protein sequence ID" value="MCQ9304665.1"/>
    <property type="molecule type" value="Genomic_DNA"/>
</dbReference>